<dbReference type="SUPFAM" id="SSF53098">
    <property type="entry name" value="Ribonuclease H-like"/>
    <property type="match status" value="1"/>
</dbReference>
<dbReference type="Gene3D" id="3.30.420.10">
    <property type="entry name" value="Ribonuclease H-like superfamily/Ribonuclease H"/>
    <property type="match status" value="1"/>
</dbReference>
<gene>
    <name evidence="3" type="ORF">SRIMR7_20980</name>
    <name evidence="4" type="ORF">SRIMR7_26605</name>
</gene>
<evidence type="ECO:0000313" key="5">
    <source>
        <dbReference type="Proteomes" id="UP000829494"/>
    </source>
</evidence>
<reference evidence="3 5" key="1">
    <citation type="submission" date="2022-03" db="EMBL/GenBank/DDBJ databases">
        <title>Complete genome of Streptomyces rimosus ssp. rimosus R7 (=ATCC 10970).</title>
        <authorList>
            <person name="Beganovic S."/>
            <person name="Ruckert C."/>
            <person name="Busche T."/>
            <person name="Kalinowski J."/>
            <person name="Wittmann C."/>
        </authorList>
    </citation>
    <scope>NUCLEOTIDE SEQUENCE [LARGE SCALE GENOMIC DNA]</scope>
    <source>
        <strain evidence="3 5">R7</strain>
    </source>
</reference>
<dbReference type="Pfam" id="PF09299">
    <property type="entry name" value="Mu-transpos_C"/>
    <property type="match status" value="1"/>
</dbReference>
<feature type="domain" description="Integrase catalytic" evidence="2">
    <location>
        <begin position="257"/>
        <end position="486"/>
    </location>
</feature>
<feature type="compositionally biased region" description="Pro residues" evidence="1">
    <location>
        <begin position="645"/>
        <end position="659"/>
    </location>
</feature>
<feature type="region of interest" description="Disordered" evidence="1">
    <location>
        <begin position="616"/>
        <end position="688"/>
    </location>
</feature>
<evidence type="ECO:0000313" key="3">
    <source>
        <dbReference type="EMBL" id="UNZ04639.1"/>
    </source>
</evidence>
<dbReference type="PROSITE" id="PS50994">
    <property type="entry name" value="INTEGRASE"/>
    <property type="match status" value="1"/>
</dbReference>
<dbReference type="InterPro" id="IPR012337">
    <property type="entry name" value="RNaseH-like_sf"/>
</dbReference>
<dbReference type="InterPro" id="IPR001584">
    <property type="entry name" value="Integrase_cat-core"/>
</dbReference>
<protein>
    <submittedName>
        <fullName evidence="3">Integrase core domain protein</fullName>
    </submittedName>
</protein>
<dbReference type="GeneID" id="66855147"/>
<dbReference type="InterPro" id="IPR036397">
    <property type="entry name" value="RNaseH_sf"/>
</dbReference>
<evidence type="ECO:0000313" key="4">
    <source>
        <dbReference type="EMBL" id="UNZ05729.1"/>
    </source>
</evidence>
<keyword evidence="5" id="KW-1185">Reference proteome</keyword>
<proteinExistence type="predicted"/>
<name>A0ABY3Z3U1_STRRM</name>
<dbReference type="EMBL" id="CP094298">
    <property type="protein sequence ID" value="UNZ04639.1"/>
    <property type="molecule type" value="Genomic_DNA"/>
</dbReference>
<accession>A0ABY3Z3U1</accession>
<dbReference type="EMBL" id="CP094298">
    <property type="protein sequence ID" value="UNZ05729.1"/>
    <property type="molecule type" value="Genomic_DNA"/>
</dbReference>
<sequence length="688" mass="75350">MGRLKRPEGLAVGERVRFDGQVRLVLAVSGRSVTLSDLGGTPRAVPPAVLFADGQFEVVDSSGRRPLPPVSLLETLPQAVLEKALWWEGHILEVLHGLPPDADAGTEPKPQYAPSRSLTARERAKAAELTGEGHKVTAGTVANYRRRYEKDGVIGLADHRPVRRTPRYGAVDDAVVDAMRQAISEATDASTRTGTFLLWRTEQILKADESGQETKLPSRRTLYRLLDKLTTGTHTTGSAKTRRSRAHGATAPFGELPAFAPGEVMQIDSTPLDVLVRLDDGVAGTVELTGMVDVATRTVTAAVLRPTTKAVDASVLLARTVTPELMRPGWVDALRMSRSVLPHRRLLPLDERLEHAAARPVIVPEMIVCDHGKAFMSRNFLASCRFLQIDLQPAHKGSPFEKGTIEKTLASVGTLFTQFLPGFTGNTTEHRGRHLEQQPLWSLLELQELLDEWIVAHWQNRPHDGLRDPVSPGRSFTPNEKYAALVEACGYVPVALSGDDYVELLPSLWRAVNDYGVTIKRRTYDSPALAGLRRQHSGIKEKKGLWEVHHDPYDVSRIWVRDHHAGSGWIEATWKHLHRVPVPFGELAWDHASQGLPEATEAEIANAVAALLAKAHAGPGQQAKPKRTARDKRVTARTRAAGPAAPLPAAPAEPEPAVPQAPGEDTEPLAEVIPLGLFNPLEDPWRRS</sequence>
<dbReference type="InterPro" id="IPR015378">
    <property type="entry name" value="Transposase-like_Mu_C"/>
</dbReference>
<evidence type="ECO:0000259" key="2">
    <source>
        <dbReference type="PROSITE" id="PS50994"/>
    </source>
</evidence>
<organism evidence="3 5">
    <name type="scientific">Streptomyces rimosus subsp. rimosus</name>
    <dbReference type="NCBI Taxonomy" id="132474"/>
    <lineage>
        <taxon>Bacteria</taxon>
        <taxon>Bacillati</taxon>
        <taxon>Actinomycetota</taxon>
        <taxon>Actinomycetes</taxon>
        <taxon>Kitasatosporales</taxon>
        <taxon>Streptomycetaceae</taxon>
        <taxon>Streptomyces</taxon>
    </lineage>
</organism>
<evidence type="ECO:0000256" key="1">
    <source>
        <dbReference type="SAM" id="MobiDB-lite"/>
    </source>
</evidence>
<dbReference type="Proteomes" id="UP000829494">
    <property type="component" value="Chromosome"/>
</dbReference>
<dbReference type="RefSeq" id="WP_003980102.1">
    <property type="nucleotide sequence ID" value="NZ_CP043497.1"/>
</dbReference>